<name>A0A3G5AKG2_9VIRU</name>
<dbReference type="EMBL" id="MK072502">
    <property type="protein sequence ID" value="AYV86349.1"/>
    <property type="molecule type" value="Genomic_DNA"/>
</dbReference>
<evidence type="ECO:0000313" key="1">
    <source>
        <dbReference type="EMBL" id="AYV86349.1"/>
    </source>
</evidence>
<proteinExistence type="predicted"/>
<reference evidence="1" key="1">
    <citation type="submission" date="2018-10" db="EMBL/GenBank/DDBJ databases">
        <title>Hidden diversity of soil giant viruses.</title>
        <authorList>
            <person name="Schulz F."/>
            <person name="Alteio L."/>
            <person name="Goudeau D."/>
            <person name="Ryan E.M."/>
            <person name="Malmstrom R.R."/>
            <person name="Blanchard J."/>
            <person name="Woyke T."/>
        </authorList>
    </citation>
    <scope>NUCLEOTIDE SEQUENCE</scope>
    <source>
        <strain evidence="1">SMV1</strain>
    </source>
</reference>
<gene>
    <name evidence="1" type="ORF">Solumvirus5_16</name>
</gene>
<sequence length="410" mass="48974">MVDISNEEVNMDKYPLLKDAYVTFDEITSKDKDGKKWFEGCKFGLSNGDFKYLYLNRPVRTPTYSLIKTMNKFWSNDTFKTLVNNYDRDQHRHINKELIINNGKYVDLVDHVGIFKPSIPELRSDLSAPGIYRDIYNHFFEKQYLVNYISVPQTKWYALHGIVSWDGIVTRDHNGEEEEYYYDGDSLIKEEKTYQYGTLVEYNFYGDINQQGKLDLFCNVKYTDGRVSNVTMFYGNTKQFAVIDHDCVYIHYFIKRGNEYELFQYTQFRYRDMIIIEPLNPQNFVKDLSNKYAFEESVIYELDPKEAKVYDLSETGISMIINEKEIKIDHYLEYHPTMKGNEVIPRDLYYYQLDYLNFIKFIFGKDVMRIILKYMDNNIVSKLEDVRKMLSSYNKFENVREELKILDTLI</sequence>
<organism evidence="1">
    <name type="scientific">Solumvirus sp</name>
    <dbReference type="NCBI Taxonomy" id="2487773"/>
    <lineage>
        <taxon>Viruses</taxon>
        <taxon>Pithoviruses</taxon>
    </lineage>
</organism>
<accession>A0A3G5AKG2</accession>
<protein>
    <submittedName>
        <fullName evidence="1">Uncharacterized protein</fullName>
    </submittedName>
</protein>